<evidence type="ECO:0000256" key="4">
    <source>
        <dbReference type="ARBA" id="ARBA00022490"/>
    </source>
</evidence>
<dbReference type="InterPro" id="IPR040144">
    <property type="entry name" value="RAP1GDS1"/>
</dbReference>
<protein>
    <submittedName>
        <fullName evidence="8">Rap1 GTPase-GDP dissociation stimulator 1-A</fullName>
    </submittedName>
</protein>
<dbReference type="GeneID" id="113495325"/>
<evidence type="ECO:0000256" key="2">
    <source>
        <dbReference type="ARBA" id="ARBA00004240"/>
    </source>
</evidence>
<dbReference type="CTD" id="35609"/>
<dbReference type="Gene3D" id="1.25.10.10">
    <property type="entry name" value="Leucine-rich Repeat Variant"/>
    <property type="match status" value="2"/>
</dbReference>
<keyword evidence="4" id="KW-0963">Cytoplasm</keyword>
<keyword evidence="7" id="KW-1185">Reference proteome</keyword>
<dbReference type="GO" id="GO:0005783">
    <property type="term" value="C:endoplasmic reticulum"/>
    <property type="evidence" value="ECO:0007669"/>
    <property type="project" value="UniProtKB-SubCell"/>
</dbReference>
<sequence length="655" mass="72260">MDGSSAKKSTSFETLVIQNITNINELKAKLNDIIKTGKDYEYDVSSCIKSLVNSSDIDIVLLSIQAISELVKCEEKRETYANEDIISPILNILKKDTTSDNVELVKQCCRALGNLCCDCDTARQTIIKLEGVPVLIKLLQRSINMKLNEIQLLTSKSLLNFAIGGSEFSDAIVQGGLIDVIQTILSMELKKEDFDDETVSTCLLILSVINDNTPEFLYNDTVNKTVLKVLKDTSNVEISELCLDHLHAQAEHDTVKTLLANEGGVQLVCSRLEQLVNRYNSGELNADDTEVEAIMKQACDLVIMILTGDEAMHILYNNGVGEVYVTMVKWLNSPNYHLLTTAVLAIGNFARQDDYCIQMMQDKIFDKLLDIFEIYHSFAVKMQKEPDAMHLIDSVTVTKIQHAVLSALRNLTVPVANKRMAAAQGRAAPILLNALPRVEDHHVAYKLLAAIRMLVDGQESVARQLAQHAAALAAAARWGHAPQFAGAAGEAPRLLAWAARQLRDQPHWGQLVQVDGCISSLVNMLVASHALMQNEAILALTLLAIESLKKLSPDAQTDFDYEKNFIAQLIKSEIGKHVTILIDTNCAKMPVEVAENLLAFLDITSKHNKVAFDYKEAKVHESLKKFSESRNDLSDDLKACIGGIMSAISQNGNGD</sequence>
<dbReference type="PANTHER" id="PTHR10957">
    <property type="entry name" value="RAP1 GTPASE-GDP DISSOCIATION STIMULATOR 1"/>
    <property type="match status" value="1"/>
</dbReference>
<dbReference type="RefSeq" id="XP_026729797.1">
    <property type="nucleotide sequence ID" value="XM_026873996.1"/>
</dbReference>
<evidence type="ECO:0000256" key="3">
    <source>
        <dbReference type="ARBA" id="ARBA00004514"/>
    </source>
</evidence>
<keyword evidence="6" id="KW-0496">Mitochondrion</keyword>
<dbReference type="InterPro" id="IPR000225">
    <property type="entry name" value="Armadillo"/>
</dbReference>
<accession>A0A7E5VNE1</accession>
<dbReference type="OrthoDB" id="26149at2759"/>
<dbReference type="GO" id="GO:0005829">
    <property type="term" value="C:cytosol"/>
    <property type="evidence" value="ECO:0007669"/>
    <property type="project" value="UniProtKB-SubCell"/>
</dbReference>
<dbReference type="GO" id="GO:0005739">
    <property type="term" value="C:mitochondrion"/>
    <property type="evidence" value="ECO:0007669"/>
    <property type="project" value="UniProtKB-SubCell"/>
</dbReference>
<comment type="subcellular location">
    <subcellularLocation>
        <location evidence="3">Cytoplasm</location>
        <location evidence="3">Cytosol</location>
    </subcellularLocation>
    <subcellularLocation>
        <location evidence="2">Endoplasmic reticulum</location>
    </subcellularLocation>
    <subcellularLocation>
        <location evidence="1">Mitochondrion</location>
    </subcellularLocation>
</comment>
<dbReference type="Proteomes" id="UP000322000">
    <property type="component" value="Chromosome 6"/>
</dbReference>
<evidence type="ECO:0000256" key="1">
    <source>
        <dbReference type="ARBA" id="ARBA00004173"/>
    </source>
</evidence>
<dbReference type="FunCoup" id="A0A7E5VNE1">
    <property type="interactions" value="2150"/>
</dbReference>
<evidence type="ECO:0000256" key="5">
    <source>
        <dbReference type="ARBA" id="ARBA00022824"/>
    </source>
</evidence>
<dbReference type="InterPro" id="IPR004908">
    <property type="entry name" value="ATPase_V1-cplx_hsu"/>
</dbReference>
<proteinExistence type="predicted"/>
<organism evidence="7 8">
    <name type="scientific">Trichoplusia ni</name>
    <name type="common">Cabbage looper</name>
    <dbReference type="NCBI Taxonomy" id="7111"/>
    <lineage>
        <taxon>Eukaryota</taxon>
        <taxon>Metazoa</taxon>
        <taxon>Ecdysozoa</taxon>
        <taxon>Arthropoda</taxon>
        <taxon>Hexapoda</taxon>
        <taxon>Insecta</taxon>
        <taxon>Pterygota</taxon>
        <taxon>Neoptera</taxon>
        <taxon>Endopterygota</taxon>
        <taxon>Lepidoptera</taxon>
        <taxon>Glossata</taxon>
        <taxon>Ditrysia</taxon>
        <taxon>Noctuoidea</taxon>
        <taxon>Noctuidae</taxon>
        <taxon>Plusiinae</taxon>
        <taxon>Trichoplusia</taxon>
    </lineage>
</organism>
<dbReference type="SUPFAM" id="SSF48371">
    <property type="entry name" value="ARM repeat"/>
    <property type="match status" value="1"/>
</dbReference>
<dbReference type="GO" id="GO:0005085">
    <property type="term" value="F:guanyl-nucleotide exchange factor activity"/>
    <property type="evidence" value="ECO:0007669"/>
    <property type="project" value="InterPro"/>
</dbReference>
<dbReference type="InterPro" id="IPR011989">
    <property type="entry name" value="ARM-like"/>
</dbReference>
<dbReference type="GO" id="GO:0000221">
    <property type="term" value="C:vacuolar proton-transporting V-type ATPase, V1 domain"/>
    <property type="evidence" value="ECO:0007669"/>
    <property type="project" value="InterPro"/>
</dbReference>
<evidence type="ECO:0000313" key="7">
    <source>
        <dbReference type="Proteomes" id="UP000322000"/>
    </source>
</evidence>
<dbReference type="InParanoid" id="A0A7E5VNE1"/>
<dbReference type="GO" id="GO:0046961">
    <property type="term" value="F:proton-transporting ATPase activity, rotational mechanism"/>
    <property type="evidence" value="ECO:0007669"/>
    <property type="project" value="InterPro"/>
</dbReference>
<reference evidence="8" key="1">
    <citation type="submission" date="2025-08" db="UniProtKB">
        <authorList>
            <consortium name="RefSeq"/>
        </authorList>
    </citation>
    <scope>IDENTIFICATION</scope>
</reference>
<dbReference type="KEGG" id="tnl:113495325"/>
<dbReference type="SMART" id="SM00185">
    <property type="entry name" value="ARM"/>
    <property type="match status" value="4"/>
</dbReference>
<evidence type="ECO:0000313" key="8">
    <source>
        <dbReference type="RefSeq" id="XP_026729797.1"/>
    </source>
</evidence>
<dbReference type="InterPro" id="IPR016024">
    <property type="entry name" value="ARM-type_fold"/>
</dbReference>
<name>A0A7E5VNE1_TRINI</name>
<dbReference type="AlphaFoldDB" id="A0A7E5VNE1"/>
<keyword evidence="5" id="KW-0256">Endoplasmic reticulum</keyword>
<gene>
    <name evidence="8" type="primary">LOC113495325</name>
</gene>
<dbReference type="Pfam" id="PF03224">
    <property type="entry name" value="V-ATPase_H_N"/>
    <property type="match status" value="1"/>
</dbReference>
<evidence type="ECO:0000256" key="6">
    <source>
        <dbReference type="ARBA" id="ARBA00023128"/>
    </source>
</evidence>